<keyword evidence="4 7" id="KW-0238">DNA-binding</keyword>
<dbReference type="GO" id="GO:0005829">
    <property type="term" value="C:cytosol"/>
    <property type="evidence" value="ECO:0007669"/>
    <property type="project" value="TreeGrafter"/>
</dbReference>
<reference evidence="11" key="1">
    <citation type="submission" date="2017-09" db="EMBL/GenBank/DDBJ databases">
        <title>Depth-based differentiation of microbial function through sediment-hosted aquifers and enrichment of novel symbionts in the deep terrestrial subsurface.</title>
        <authorList>
            <person name="Probst A.J."/>
            <person name="Ladd B."/>
            <person name="Jarett J.K."/>
            <person name="Geller-Mcgrath D.E."/>
            <person name="Sieber C.M.K."/>
            <person name="Emerson J.B."/>
            <person name="Anantharaman K."/>
            <person name="Thomas B.C."/>
            <person name="Malmstrom R."/>
            <person name="Stieglmeier M."/>
            <person name="Klingl A."/>
            <person name="Woyke T."/>
            <person name="Ryan C.M."/>
            <person name="Banfield J.F."/>
        </authorList>
    </citation>
    <scope>NUCLEOTIDE SEQUENCE [LARGE SCALE GENOMIC DNA]</scope>
</reference>
<dbReference type="InterPro" id="IPR011006">
    <property type="entry name" value="CheY-like_superfamily"/>
</dbReference>
<dbReference type="Pfam" id="PF00486">
    <property type="entry name" value="Trans_reg_C"/>
    <property type="match status" value="1"/>
</dbReference>
<dbReference type="PROSITE" id="PS51755">
    <property type="entry name" value="OMPR_PHOB"/>
    <property type="match status" value="1"/>
</dbReference>
<evidence type="ECO:0000256" key="3">
    <source>
        <dbReference type="ARBA" id="ARBA00023015"/>
    </source>
</evidence>
<dbReference type="FunFam" id="1.10.10.10:FF:000005">
    <property type="entry name" value="Two-component system response regulator"/>
    <property type="match status" value="1"/>
</dbReference>
<evidence type="ECO:0000313" key="11">
    <source>
        <dbReference type="Proteomes" id="UP000229401"/>
    </source>
</evidence>
<dbReference type="GO" id="GO:0006355">
    <property type="term" value="P:regulation of DNA-templated transcription"/>
    <property type="evidence" value="ECO:0007669"/>
    <property type="project" value="InterPro"/>
</dbReference>
<feature type="domain" description="Response regulatory" evidence="8">
    <location>
        <begin position="2"/>
        <end position="116"/>
    </location>
</feature>
<dbReference type="PROSITE" id="PS50110">
    <property type="entry name" value="RESPONSE_REGULATORY"/>
    <property type="match status" value="1"/>
</dbReference>
<dbReference type="SUPFAM" id="SSF52172">
    <property type="entry name" value="CheY-like"/>
    <property type="match status" value="1"/>
</dbReference>
<evidence type="ECO:0000313" key="10">
    <source>
        <dbReference type="EMBL" id="PIY71865.1"/>
    </source>
</evidence>
<keyword evidence="3" id="KW-0805">Transcription regulation</keyword>
<dbReference type="PANTHER" id="PTHR48111">
    <property type="entry name" value="REGULATOR OF RPOS"/>
    <property type="match status" value="1"/>
</dbReference>
<dbReference type="InterPro" id="IPR001789">
    <property type="entry name" value="Sig_transdc_resp-reg_receiver"/>
</dbReference>
<dbReference type="CDD" id="cd19935">
    <property type="entry name" value="REC_OmpR_CusR-like"/>
    <property type="match status" value="1"/>
</dbReference>
<dbReference type="Gene3D" id="1.10.10.10">
    <property type="entry name" value="Winged helix-like DNA-binding domain superfamily/Winged helix DNA-binding domain"/>
    <property type="match status" value="1"/>
</dbReference>
<comment type="caution">
    <text evidence="10">The sequence shown here is derived from an EMBL/GenBank/DDBJ whole genome shotgun (WGS) entry which is preliminary data.</text>
</comment>
<sequence>MRLLLIEDEIRLSHYIKKGLTEQGFAVDTAYDGEEGLYLAKEETYDVIILDVMLPKLNGIEVCKKLHLSKKNTPVLMLTARSETEDKILGLESGADDYLTKPFVFAELKARINALLRRSYHQVTINLSIDTLEVDPLKHVVKRNNKMIKLTPKEFAILELLLRRKNEVVTRTQVIEHVWDYNFDSLSNVVDVFMGTLRKKIDRGFKKKLIHTLHGIGYMISDRPPKI</sequence>
<dbReference type="Gene3D" id="6.10.250.690">
    <property type="match status" value="1"/>
</dbReference>
<feature type="DNA-binding region" description="OmpR/PhoB-type" evidence="7">
    <location>
        <begin position="124"/>
        <end position="222"/>
    </location>
</feature>
<keyword evidence="1 6" id="KW-0597">Phosphoprotein</keyword>
<dbReference type="GO" id="GO:0000976">
    <property type="term" value="F:transcription cis-regulatory region binding"/>
    <property type="evidence" value="ECO:0007669"/>
    <property type="project" value="TreeGrafter"/>
</dbReference>
<evidence type="ECO:0000256" key="2">
    <source>
        <dbReference type="ARBA" id="ARBA00023012"/>
    </source>
</evidence>
<dbReference type="PANTHER" id="PTHR48111:SF22">
    <property type="entry name" value="REGULATOR OF RPOS"/>
    <property type="match status" value="1"/>
</dbReference>
<feature type="modified residue" description="4-aspartylphosphate" evidence="6">
    <location>
        <position position="51"/>
    </location>
</feature>
<dbReference type="GO" id="GO:0032993">
    <property type="term" value="C:protein-DNA complex"/>
    <property type="evidence" value="ECO:0007669"/>
    <property type="project" value="TreeGrafter"/>
</dbReference>
<evidence type="ECO:0000256" key="4">
    <source>
        <dbReference type="ARBA" id="ARBA00023125"/>
    </source>
</evidence>
<evidence type="ECO:0000256" key="6">
    <source>
        <dbReference type="PROSITE-ProRule" id="PRU00169"/>
    </source>
</evidence>
<keyword evidence="5" id="KW-0804">Transcription</keyword>
<dbReference type="SMART" id="SM00862">
    <property type="entry name" value="Trans_reg_C"/>
    <property type="match status" value="1"/>
</dbReference>
<evidence type="ECO:0000256" key="7">
    <source>
        <dbReference type="PROSITE-ProRule" id="PRU01091"/>
    </source>
</evidence>
<dbReference type="AlphaFoldDB" id="A0A2M7QIR7"/>
<dbReference type="EMBL" id="PFLI01000131">
    <property type="protein sequence ID" value="PIY71865.1"/>
    <property type="molecule type" value="Genomic_DNA"/>
</dbReference>
<dbReference type="InterPro" id="IPR001867">
    <property type="entry name" value="OmpR/PhoB-type_DNA-bd"/>
</dbReference>
<name>A0A2M7QIR7_9BACT</name>
<organism evidence="10 11">
    <name type="scientific">Candidatus Roizmanbacteria bacterium CG_4_10_14_0_8_um_filter_33_9</name>
    <dbReference type="NCBI Taxonomy" id="1974826"/>
    <lineage>
        <taxon>Bacteria</taxon>
        <taxon>Candidatus Roizmaniibacteriota</taxon>
    </lineage>
</organism>
<keyword evidence="2" id="KW-0902">Two-component regulatory system</keyword>
<protein>
    <submittedName>
        <fullName evidence="10">DNA-binding response regulator</fullName>
    </submittedName>
</protein>
<dbReference type="Pfam" id="PF00072">
    <property type="entry name" value="Response_reg"/>
    <property type="match status" value="1"/>
</dbReference>
<dbReference type="CDD" id="cd00383">
    <property type="entry name" value="trans_reg_C"/>
    <property type="match status" value="1"/>
</dbReference>
<evidence type="ECO:0000259" key="8">
    <source>
        <dbReference type="PROSITE" id="PS50110"/>
    </source>
</evidence>
<accession>A0A2M7QIR7</accession>
<dbReference type="FunFam" id="3.40.50.2300:FF:000002">
    <property type="entry name" value="DNA-binding response regulator PhoP"/>
    <property type="match status" value="1"/>
</dbReference>
<evidence type="ECO:0000259" key="9">
    <source>
        <dbReference type="PROSITE" id="PS51755"/>
    </source>
</evidence>
<dbReference type="Proteomes" id="UP000229401">
    <property type="component" value="Unassembled WGS sequence"/>
</dbReference>
<dbReference type="SMART" id="SM00448">
    <property type="entry name" value="REC"/>
    <property type="match status" value="1"/>
</dbReference>
<feature type="domain" description="OmpR/PhoB-type" evidence="9">
    <location>
        <begin position="124"/>
        <end position="222"/>
    </location>
</feature>
<proteinExistence type="predicted"/>
<evidence type="ECO:0000256" key="1">
    <source>
        <dbReference type="ARBA" id="ARBA00022553"/>
    </source>
</evidence>
<dbReference type="InterPro" id="IPR036388">
    <property type="entry name" value="WH-like_DNA-bd_sf"/>
</dbReference>
<evidence type="ECO:0000256" key="5">
    <source>
        <dbReference type="ARBA" id="ARBA00023163"/>
    </source>
</evidence>
<dbReference type="InterPro" id="IPR039420">
    <property type="entry name" value="WalR-like"/>
</dbReference>
<dbReference type="Gene3D" id="3.40.50.2300">
    <property type="match status" value="1"/>
</dbReference>
<dbReference type="GO" id="GO:0000156">
    <property type="term" value="F:phosphorelay response regulator activity"/>
    <property type="evidence" value="ECO:0007669"/>
    <property type="project" value="TreeGrafter"/>
</dbReference>
<gene>
    <name evidence="10" type="ORF">COY87_03900</name>
</gene>